<evidence type="ECO:0000256" key="1">
    <source>
        <dbReference type="SAM" id="MobiDB-lite"/>
    </source>
</evidence>
<dbReference type="Proteomes" id="UP000000379">
    <property type="component" value="Chromosome"/>
</dbReference>
<dbReference type="CDD" id="cd00077">
    <property type="entry name" value="HDc"/>
    <property type="match status" value="1"/>
</dbReference>
<dbReference type="PANTHER" id="PTHR45228">
    <property type="entry name" value="CYCLIC DI-GMP PHOSPHODIESTERASE TM_0186-RELATED"/>
    <property type="match status" value="1"/>
</dbReference>
<dbReference type="PROSITE" id="PS50887">
    <property type="entry name" value="GGDEF"/>
    <property type="match status" value="1"/>
</dbReference>
<evidence type="ECO:0000259" key="3">
    <source>
        <dbReference type="PROSITE" id="PS50887"/>
    </source>
</evidence>
<gene>
    <name evidence="5" type="ordered locus">Trad_1982</name>
</gene>
<reference evidence="6" key="1">
    <citation type="submission" date="2010-05" db="EMBL/GenBank/DDBJ databases">
        <title>The complete genome of Truepera radiovictris DSM 17093.</title>
        <authorList>
            <consortium name="US DOE Joint Genome Institute (JGI-PGF)"/>
            <person name="Lucas S."/>
            <person name="Copeland A."/>
            <person name="Lapidus A."/>
            <person name="Glavina del Rio T."/>
            <person name="Dalin E."/>
            <person name="Tice H."/>
            <person name="Bruce D."/>
            <person name="Goodwin L."/>
            <person name="Pitluck S."/>
            <person name="Kyrpides N."/>
            <person name="Mavromatis K."/>
            <person name="Ovchinnikova G."/>
            <person name="Munk A.C."/>
            <person name="Detter J.C."/>
            <person name="Han C."/>
            <person name="Tapia R."/>
            <person name="Land M."/>
            <person name="Hauser L."/>
            <person name="Markowitz V."/>
            <person name="Cheng J.-F."/>
            <person name="Hugenholtz P."/>
            <person name="Woyke T."/>
            <person name="Wu D."/>
            <person name="Tindall B."/>
            <person name="Pomrenke H.G."/>
            <person name="Brambilla E."/>
            <person name="Klenk H.-P."/>
            <person name="Eisen J.A."/>
        </authorList>
    </citation>
    <scope>NUCLEOTIDE SEQUENCE [LARGE SCALE GENOMIC DNA]</scope>
    <source>
        <strain evidence="6">DSM 17093 / CIP 108686 / LMG 22925 / RQ-24</strain>
    </source>
</reference>
<dbReference type="Gene3D" id="1.10.3210.10">
    <property type="entry name" value="Hypothetical protein af1432"/>
    <property type="match status" value="1"/>
</dbReference>
<dbReference type="AlphaFoldDB" id="D7CQW2"/>
<evidence type="ECO:0000256" key="2">
    <source>
        <dbReference type="SAM" id="Phobius"/>
    </source>
</evidence>
<protein>
    <submittedName>
        <fullName evidence="5">Diguanylate cyclase and metal dependent phosphohydrolase</fullName>
    </submittedName>
</protein>
<dbReference type="SMART" id="SM00065">
    <property type="entry name" value="GAF"/>
    <property type="match status" value="1"/>
</dbReference>
<dbReference type="InterPro" id="IPR052020">
    <property type="entry name" value="Cyclic_di-GMP/3'3'-cGAMP_PDE"/>
</dbReference>
<dbReference type="Gene3D" id="3.30.450.40">
    <property type="match status" value="1"/>
</dbReference>
<dbReference type="STRING" id="649638.Trad_1982"/>
<dbReference type="InterPro" id="IPR043128">
    <property type="entry name" value="Rev_trsase/Diguanyl_cyclase"/>
</dbReference>
<feature type="transmembrane region" description="Helical" evidence="2">
    <location>
        <begin position="80"/>
        <end position="103"/>
    </location>
</feature>
<dbReference type="CDD" id="cd01949">
    <property type="entry name" value="GGDEF"/>
    <property type="match status" value="1"/>
</dbReference>
<feature type="compositionally biased region" description="Low complexity" evidence="1">
    <location>
        <begin position="650"/>
        <end position="671"/>
    </location>
</feature>
<dbReference type="InterPro" id="IPR003607">
    <property type="entry name" value="HD/PDEase_dom"/>
</dbReference>
<dbReference type="SUPFAM" id="SSF55073">
    <property type="entry name" value="Nucleotide cyclase"/>
    <property type="match status" value="1"/>
</dbReference>
<keyword evidence="2" id="KW-0472">Membrane</keyword>
<dbReference type="EMBL" id="CP002049">
    <property type="protein sequence ID" value="ADI15096.1"/>
    <property type="molecule type" value="Genomic_DNA"/>
</dbReference>
<evidence type="ECO:0000313" key="5">
    <source>
        <dbReference type="EMBL" id="ADI15096.1"/>
    </source>
</evidence>
<dbReference type="SMART" id="SM00267">
    <property type="entry name" value="GGDEF"/>
    <property type="match status" value="1"/>
</dbReference>
<dbReference type="InterPro" id="IPR037522">
    <property type="entry name" value="HD_GYP_dom"/>
</dbReference>
<dbReference type="InterPro" id="IPR029016">
    <property type="entry name" value="GAF-like_dom_sf"/>
</dbReference>
<dbReference type="NCBIfam" id="TIGR00277">
    <property type="entry name" value="HDIG"/>
    <property type="match status" value="1"/>
</dbReference>
<dbReference type="OrthoDB" id="9804747at2"/>
<dbReference type="SMART" id="SM00471">
    <property type="entry name" value="HDc"/>
    <property type="match status" value="1"/>
</dbReference>
<feature type="region of interest" description="Disordered" evidence="1">
    <location>
        <begin position="643"/>
        <end position="671"/>
    </location>
</feature>
<proteinExistence type="predicted"/>
<dbReference type="eggNOG" id="COG2203">
    <property type="taxonomic scope" value="Bacteria"/>
</dbReference>
<dbReference type="HOGENOM" id="CLU_436620_0_0_0"/>
<dbReference type="eggNOG" id="COG3437">
    <property type="taxonomic scope" value="Bacteria"/>
</dbReference>
<dbReference type="Gene3D" id="3.30.70.270">
    <property type="match status" value="1"/>
</dbReference>
<keyword evidence="2" id="KW-1133">Transmembrane helix</keyword>
<dbReference type="Pfam" id="PF00990">
    <property type="entry name" value="GGDEF"/>
    <property type="match status" value="1"/>
</dbReference>
<feature type="transmembrane region" description="Helical" evidence="2">
    <location>
        <begin position="17"/>
        <end position="38"/>
    </location>
</feature>
<keyword evidence="6" id="KW-1185">Reference proteome</keyword>
<dbReference type="eggNOG" id="COG2199">
    <property type="taxonomic scope" value="Bacteria"/>
</dbReference>
<evidence type="ECO:0000259" key="4">
    <source>
        <dbReference type="PROSITE" id="PS51832"/>
    </source>
</evidence>
<dbReference type="InterPro" id="IPR029787">
    <property type="entry name" value="Nucleotide_cyclase"/>
</dbReference>
<dbReference type="KEGG" id="tra:Trad_1982"/>
<dbReference type="Pfam" id="PF13487">
    <property type="entry name" value="HD_5"/>
    <property type="match status" value="1"/>
</dbReference>
<feature type="domain" description="HD-GYP" evidence="4">
    <location>
        <begin position="460"/>
        <end position="656"/>
    </location>
</feature>
<reference evidence="5 6" key="2">
    <citation type="journal article" date="2011" name="Stand. Genomic Sci.">
        <title>Complete genome sequence of Truepera radiovictrix type strain (RQ-24).</title>
        <authorList>
            <person name="Ivanova N."/>
            <person name="Rohde C."/>
            <person name="Munk C."/>
            <person name="Nolan M."/>
            <person name="Lucas S."/>
            <person name="Del Rio T.G."/>
            <person name="Tice H."/>
            <person name="Deshpande S."/>
            <person name="Cheng J.F."/>
            <person name="Tapia R."/>
            <person name="Han C."/>
            <person name="Goodwin L."/>
            <person name="Pitluck S."/>
            <person name="Liolios K."/>
            <person name="Mavromatis K."/>
            <person name="Mikhailova N."/>
            <person name="Pati A."/>
            <person name="Chen A."/>
            <person name="Palaniappan K."/>
            <person name="Land M."/>
            <person name="Hauser L."/>
            <person name="Chang Y.J."/>
            <person name="Jeffries C.D."/>
            <person name="Brambilla E."/>
            <person name="Rohde M."/>
            <person name="Goker M."/>
            <person name="Tindall B.J."/>
            <person name="Woyke T."/>
            <person name="Bristow J."/>
            <person name="Eisen J.A."/>
            <person name="Markowitz V."/>
            <person name="Hugenholtz P."/>
            <person name="Kyrpides N.C."/>
            <person name="Klenk H.P."/>
            <person name="Lapidus A."/>
        </authorList>
    </citation>
    <scope>NUCLEOTIDE SEQUENCE [LARGE SCALE GENOMIC DNA]</scope>
    <source>
        <strain evidence="6">DSM 17093 / CIP 108686 / LMG 22925 / RQ-24</strain>
    </source>
</reference>
<dbReference type="InterPro" id="IPR003018">
    <property type="entry name" value="GAF"/>
</dbReference>
<dbReference type="SUPFAM" id="SSF55781">
    <property type="entry name" value="GAF domain-like"/>
    <property type="match status" value="1"/>
</dbReference>
<dbReference type="NCBIfam" id="TIGR00254">
    <property type="entry name" value="GGDEF"/>
    <property type="match status" value="1"/>
</dbReference>
<accession>D7CQW2</accession>
<name>D7CQW2_TRURR</name>
<feature type="domain" description="GGDEF" evidence="3">
    <location>
        <begin position="170"/>
        <end position="295"/>
    </location>
</feature>
<keyword evidence="2" id="KW-0812">Transmembrane</keyword>
<dbReference type="InterPro" id="IPR000160">
    <property type="entry name" value="GGDEF_dom"/>
</dbReference>
<dbReference type="PROSITE" id="PS51832">
    <property type="entry name" value="HD_GYP"/>
    <property type="match status" value="1"/>
</dbReference>
<sequence>MNAATPPKRALFNWLEGALAIGAVLLVLGPLFWAYAALYERTADGFTPLVALRFALALPPLVMFGLSFSLRGALPEEVGFALRVTTLGLTFWSAFEALFDLLAPHEASDWLELLFMSLVTCGLLAHLAASVRSVQRAQQRARDAAERDPLTGLFNRRGIEHHYAALPPKTPLTVMMLDLNGLKRLNDLGGHSEGDAHLRLVAQTLQAHLPRALLGRWGGDEFVALLPHCTAQETRARLLKVEGVLQRHTGPHPFAAGWVETRSGEPLGRAVALADARMYEQKEAQQQEQLRLTGERVAFGAEAFAARILHLERPEEVIGVGLATARTLLGFDTALYFERRGEAFELRAADGYRAEELPRNGQLHTLHKGRGVSGQVLQRGAAVWESDYPSSPLALPEYVAAGVKSLISVPVRDRGAIVGVFSLVMLSTWKAITPAARSVLEGVALRLGHALEHRRVLGEVRATLEGGLLALGVALEARDLETAGHTQRVVEGAERLARALGLPAELTEALRFGAYLHDIGKLAVPDAVLLKPGKLTPEEWEVMKLHSSKGFDIASKLPTLHPEVLNVIRHHHERWDGGGYPDGLAGRAIPLVARIFAVCDVYDALTSARPYKPAWSPAAARRELLAQAGRQFDPEVVRAFLALPDPPDTTPRAAPPAHRTAPLRTPEAAPP</sequence>
<dbReference type="InterPro" id="IPR006675">
    <property type="entry name" value="HDIG_dom"/>
</dbReference>
<evidence type="ECO:0000313" key="6">
    <source>
        <dbReference type="Proteomes" id="UP000000379"/>
    </source>
</evidence>
<dbReference type="Pfam" id="PF13185">
    <property type="entry name" value="GAF_2"/>
    <property type="match status" value="1"/>
</dbReference>
<feature type="transmembrane region" description="Helical" evidence="2">
    <location>
        <begin position="50"/>
        <end position="68"/>
    </location>
</feature>
<dbReference type="SUPFAM" id="SSF109604">
    <property type="entry name" value="HD-domain/PDEase-like"/>
    <property type="match status" value="1"/>
</dbReference>
<organism evidence="5 6">
    <name type="scientific">Truepera radiovictrix (strain DSM 17093 / CIP 108686 / LMG 22925 / RQ-24)</name>
    <dbReference type="NCBI Taxonomy" id="649638"/>
    <lineage>
        <taxon>Bacteria</taxon>
        <taxon>Thermotogati</taxon>
        <taxon>Deinococcota</taxon>
        <taxon>Deinococci</taxon>
        <taxon>Trueperales</taxon>
        <taxon>Trueperaceae</taxon>
        <taxon>Truepera</taxon>
    </lineage>
</organism>